<proteinExistence type="predicted"/>
<reference evidence="2" key="1">
    <citation type="journal article" date="2016" name="Gigascience">
        <title>De novo construction of an expanded transcriptome assembly for the western tarnished plant bug, Lygus hesperus.</title>
        <authorList>
            <person name="Tassone E.E."/>
            <person name="Geib S.M."/>
            <person name="Hall B."/>
            <person name="Fabrick J.A."/>
            <person name="Brent C.S."/>
            <person name="Hull J.J."/>
        </authorList>
    </citation>
    <scope>NUCLEOTIDE SEQUENCE</scope>
</reference>
<feature type="compositionally biased region" description="Basic residues" evidence="1">
    <location>
        <begin position="70"/>
        <end position="82"/>
    </location>
</feature>
<sequence>RMKQGKAMINNYHPYSWGCYGPPKETQYRSPSVASDYSDHPCCPCEPSAEKFQHRSRSRTRGPPNSRNRSQSRNRSRSRNRSQSRDRSHSRGWTPPPVIYRRRRQFLDPAIQDVVHEIDQFNFSRSPMNPTPQNCEKCVPINEFTYISLHQRFGNYYD</sequence>
<gene>
    <name evidence="2" type="ORF">g.46082</name>
</gene>
<feature type="non-terminal residue" evidence="2">
    <location>
        <position position="1"/>
    </location>
</feature>
<evidence type="ECO:0000256" key="1">
    <source>
        <dbReference type="SAM" id="MobiDB-lite"/>
    </source>
</evidence>
<feature type="region of interest" description="Disordered" evidence="1">
    <location>
        <begin position="47"/>
        <end position="97"/>
    </location>
</feature>
<dbReference type="EMBL" id="GDHC01007977">
    <property type="protein sequence ID" value="JAQ10652.1"/>
    <property type="molecule type" value="Transcribed_RNA"/>
</dbReference>
<evidence type="ECO:0000313" key="2">
    <source>
        <dbReference type="EMBL" id="JAQ10652.1"/>
    </source>
</evidence>
<organism evidence="2">
    <name type="scientific">Lygus hesperus</name>
    <name type="common">Western plant bug</name>
    <dbReference type="NCBI Taxonomy" id="30085"/>
    <lineage>
        <taxon>Eukaryota</taxon>
        <taxon>Metazoa</taxon>
        <taxon>Ecdysozoa</taxon>
        <taxon>Arthropoda</taxon>
        <taxon>Hexapoda</taxon>
        <taxon>Insecta</taxon>
        <taxon>Pterygota</taxon>
        <taxon>Neoptera</taxon>
        <taxon>Paraneoptera</taxon>
        <taxon>Hemiptera</taxon>
        <taxon>Heteroptera</taxon>
        <taxon>Panheteroptera</taxon>
        <taxon>Cimicomorpha</taxon>
        <taxon>Miridae</taxon>
        <taxon>Mirini</taxon>
        <taxon>Lygus</taxon>
    </lineage>
</organism>
<accession>A0A146LVA4</accession>
<dbReference type="AlphaFoldDB" id="A0A146LVA4"/>
<name>A0A146LVA4_LYGHE</name>
<protein>
    <submittedName>
        <fullName evidence="2">Uncharacterized protein</fullName>
    </submittedName>
</protein>